<dbReference type="EMBL" id="CM051402">
    <property type="protein sequence ID" value="KAJ4710791.1"/>
    <property type="molecule type" value="Genomic_DNA"/>
</dbReference>
<keyword evidence="1" id="KW-0238">DNA-binding</keyword>
<comment type="caution">
    <text evidence="1">The sequence shown here is derived from an EMBL/GenBank/DDBJ whole genome shotgun (WGS) entry which is preliminary data.</text>
</comment>
<evidence type="ECO:0000313" key="1">
    <source>
        <dbReference type="EMBL" id="KAJ4710791.1"/>
    </source>
</evidence>
<proteinExistence type="predicted"/>
<name>A0ACC1XI28_MELAZ</name>
<keyword evidence="1" id="KW-0371">Homeobox</keyword>
<reference evidence="1 2" key="1">
    <citation type="journal article" date="2023" name="Science">
        <title>Complex scaffold remodeling in plant triterpene biosynthesis.</title>
        <authorList>
            <person name="De La Pena R."/>
            <person name="Hodgson H."/>
            <person name="Liu J.C."/>
            <person name="Stephenson M.J."/>
            <person name="Martin A.C."/>
            <person name="Owen C."/>
            <person name="Harkess A."/>
            <person name="Leebens-Mack J."/>
            <person name="Jimenez L.E."/>
            <person name="Osbourn A."/>
            <person name="Sattely E.S."/>
        </authorList>
    </citation>
    <scope>NUCLEOTIDE SEQUENCE [LARGE SCALE GENOMIC DNA]</scope>
    <source>
        <strain evidence="2">cv. JPN11</strain>
        <tissue evidence="1">Leaf</tissue>
    </source>
</reference>
<gene>
    <name evidence="1" type="ORF">OWV82_016923</name>
</gene>
<sequence length="198" mass="22905">MDLGKSVGKLLAMKNQKKGYFIYNLMIYSLTGLACSLFCCYPYWFSSLSCSIKQFLFIHFPYIFSSFCNPKWLFIIANVIIVFLVGESNLMSSSANSSPANDFYDEYVERCRRIRGTASTFPEKKEEKKPHERQRVDEVKEVIKAKEASVEGEEEKERDGEEEAGLPTEELNKRVEEFIARVNKQRWLEARSLVCCKA</sequence>
<organism evidence="1 2">
    <name type="scientific">Melia azedarach</name>
    <name type="common">Chinaberry tree</name>
    <dbReference type="NCBI Taxonomy" id="155640"/>
    <lineage>
        <taxon>Eukaryota</taxon>
        <taxon>Viridiplantae</taxon>
        <taxon>Streptophyta</taxon>
        <taxon>Embryophyta</taxon>
        <taxon>Tracheophyta</taxon>
        <taxon>Spermatophyta</taxon>
        <taxon>Magnoliopsida</taxon>
        <taxon>eudicotyledons</taxon>
        <taxon>Gunneridae</taxon>
        <taxon>Pentapetalae</taxon>
        <taxon>rosids</taxon>
        <taxon>malvids</taxon>
        <taxon>Sapindales</taxon>
        <taxon>Meliaceae</taxon>
        <taxon>Melia</taxon>
    </lineage>
</organism>
<accession>A0ACC1XI28</accession>
<evidence type="ECO:0000313" key="2">
    <source>
        <dbReference type="Proteomes" id="UP001164539"/>
    </source>
</evidence>
<dbReference type="Proteomes" id="UP001164539">
    <property type="component" value="Chromosome 9"/>
</dbReference>
<keyword evidence="2" id="KW-1185">Reference proteome</keyword>
<protein>
    <submittedName>
        <fullName evidence="1">Zinc finger E-box-binding homeobox 1</fullName>
    </submittedName>
</protein>